<accession>A0ABW6LZM5</accession>
<dbReference type="Proteomes" id="UP001601303">
    <property type="component" value="Unassembled WGS sequence"/>
</dbReference>
<dbReference type="PROSITE" id="PS51762">
    <property type="entry name" value="GH16_2"/>
    <property type="match status" value="1"/>
</dbReference>
<reference evidence="4 5" key="1">
    <citation type="submission" date="2024-10" db="EMBL/GenBank/DDBJ databases">
        <title>The Natural Products Discovery Center: Release of the First 8490 Sequenced Strains for Exploring Actinobacteria Biosynthetic Diversity.</title>
        <authorList>
            <person name="Kalkreuter E."/>
            <person name="Kautsar S.A."/>
            <person name="Yang D."/>
            <person name="Bader C.D."/>
            <person name="Teijaro C.N."/>
            <person name="Fluegel L."/>
            <person name="Davis C.M."/>
            <person name="Simpson J.R."/>
            <person name="Lauterbach L."/>
            <person name="Steele A.D."/>
            <person name="Gui C."/>
            <person name="Meng S."/>
            <person name="Li G."/>
            <person name="Viehrig K."/>
            <person name="Ye F."/>
            <person name="Su P."/>
            <person name="Kiefer A.F."/>
            <person name="Nichols A."/>
            <person name="Cepeda A.J."/>
            <person name="Yan W."/>
            <person name="Fan B."/>
            <person name="Jiang Y."/>
            <person name="Adhikari A."/>
            <person name="Zheng C.-J."/>
            <person name="Schuster L."/>
            <person name="Cowan T.M."/>
            <person name="Smanski M.J."/>
            <person name="Chevrette M.G."/>
            <person name="De Carvalho L.P.S."/>
            <person name="Shen B."/>
        </authorList>
    </citation>
    <scope>NUCLEOTIDE SEQUENCE [LARGE SCALE GENOMIC DNA]</scope>
    <source>
        <strain evidence="4 5">NPDC006488</strain>
    </source>
</reference>
<dbReference type="SUPFAM" id="SSF49899">
    <property type="entry name" value="Concanavalin A-like lectins/glucanases"/>
    <property type="match status" value="1"/>
</dbReference>
<evidence type="ECO:0000256" key="2">
    <source>
        <dbReference type="SAM" id="SignalP"/>
    </source>
</evidence>
<evidence type="ECO:0000259" key="3">
    <source>
        <dbReference type="PROSITE" id="PS51762"/>
    </source>
</evidence>
<name>A0ABW6LZM5_9ACTN</name>
<dbReference type="Pfam" id="PF26113">
    <property type="entry name" value="GH16_XgeA"/>
    <property type="match status" value="1"/>
</dbReference>
<protein>
    <submittedName>
        <fullName evidence="4">Glycoside hydrolase family 16 protein</fullName>
    </submittedName>
</protein>
<keyword evidence="4" id="KW-0378">Hydrolase</keyword>
<evidence type="ECO:0000256" key="1">
    <source>
        <dbReference type="ARBA" id="ARBA00006865"/>
    </source>
</evidence>
<sequence length="495" mass="49868">MRQVIWLAALTPIVALLYGATTAQPATAAAPGAPSGWSTVFSDDFNGSAGSAPSSANWKFDTGPGSSFGTGEIETMTDSTANTHLDGNGNLDITALGSGSSWTSGRIQTPTANVGAPAGGKLEVTASIQQPSPASGLGYWPAFWMLGPGQWPENGEIDIMEDVNALSDVAGTIHCGTSPGGPCNEGTGISSGLRACPGCQSGFHTYSMILDRTDTSAETITFYLDGSAYFTVTEAQVGTATWQAAFDHNQSIILDLAMGGAFPDAACGCTSPSAATSSGGTLSVDYVAAYTTTGGSSTGSTTQALPGTWTQCAAENGTCAVNGTSVVAFGANGRFNYTTATGSTPCTTGVFGDPAPGVLKTCYAQAAPPAADIWAPCASENNTCSFSGVMTVAYGAAGAYRYATLPAGTPCTNTVFGDPIPGTAKSCYLIGAPPTFATWTNCTAEGGTCTFSGAHEVAYGAGGQYFYGTFTGGTPCTNAVFGDPAPGTAKTCYYQ</sequence>
<gene>
    <name evidence="4" type="ORF">ACFYNQ_11625</name>
</gene>
<comment type="similarity">
    <text evidence="1">Belongs to the glycosyl hydrolase 16 family.</text>
</comment>
<dbReference type="PANTHER" id="PTHR10963">
    <property type="entry name" value="GLYCOSYL HYDROLASE-RELATED"/>
    <property type="match status" value="1"/>
</dbReference>
<proteinExistence type="inferred from homology"/>
<feature type="domain" description="GH16" evidence="3">
    <location>
        <begin position="4"/>
        <end position="295"/>
    </location>
</feature>
<dbReference type="EMBL" id="JBIAHM010000003">
    <property type="protein sequence ID" value="MFE9599222.1"/>
    <property type="molecule type" value="Genomic_DNA"/>
</dbReference>
<keyword evidence="2" id="KW-0732">Signal</keyword>
<feature type="signal peptide" evidence="2">
    <location>
        <begin position="1"/>
        <end position="28"/>
    </location>
</feature>
<dbReference type="Gene3D" id="2.60.120.200">
    <property type="match status" value="1"/>
</dbReference>
<dbReference type="InterPro" id="IPR050546">
    <property type="entry name" value="Glycosyl_Hydrlase_16"/>
</dbReference>
<organism evidence="4 5">
    <name type="scientific">Streptomyces hokutonensis</name>
    <dbReference type="NCBI Taxonomy" id="1306990"/>
    <lineage>
        <taxon>Bacteria</taxon>
        <taxon>Bacillati</taxon>
        <taxon>Actinomycetota</taxon>
        <taxon>Actinomycetes</taxon>
        <taxon>Kitasatosporales</taxon>
        <taxon>Streptomycetaceae</taxon>
        <taxon>Streptomyces</taxon>
    </lineage>
</organism>
<dbReference type="RefSeq" id="WP_388105387.1">
    <property type="nucleotide sequence ID" value="NZ_JBIAHM010000003.1"/>
</dbReference>
<comment type="caution">
    <text evidence="4">The sequence shown here is derived from an EMBL/GenBank/DDBJ whole genome shotgun (WGS) entry which is preliminary data.</text>
</comment>
<dbReference type="InterPro" id="IPR013320">
    <property type="entry name" value="ConA-like_dom_sf"/>
</dbReference>
<dbReference type="InterPro" id="IPR000757">
    <property type="entry name" value="Beta-glucanase-like"/>
</dbReference>
<dbReference type="GO" id="GO:0016787">
    <property type="term" value="F:hydrolase activity"/>
    <property type="evidence" value="ECO:0007669"/>
    <property type="project" value="UniProtKB-KW"/>
</dbReference>
<dbReference type="CDD" id="cd02182">
    <property type="entry name" value="GH16_Strep_laminarinase_like"/>
    <property type="match status" value="1"/>
</dbReference>
<dbReference type="PANTHER" id="PTHR10963:SF55">
    <property type="entry name" value="GLYCOSIDE HYDROLASE FAMILY 16 PROTEIN"/>
    <property type="match status" value="1"/>
</dbReference>
<feature type="chain" id="PRO_5046126960" evidence="2">
    <location>
        <begin position="29"/>
        <end position="495"/>
    </location>
</feature>
<evidence type="ECO:0000313" key="5">
    <source>
        <dbReference type="Proteomes" id="UP001601303"/>
    </source>
</evidence>
<evidence type="ECO:0000313" key="4">
    <source>
        <dbReference type="EMBL" id="MFE9599222.1"/>
    </source>
</evidence>
<keyword evidence="5" id="KW-1185">Reference proteome</keyword>